<accession>S7WTA3</accession>
<name>S7WTA3_ACIJU</name>
<comment type="caution">
    <text evidence="1">The sequence shown here is derived from an EMBL/GenBank/DDBJ whole genome shotgun (WGS) entry which is preliminary data.</text>
</comment>
<dbReference type="EMBL" id="ASYZ01000057">
    <property type="protein sequence ID" value="EPR86370.1"/>
    <property type="molecule type" value="Genomic_DNA"/>
</dbReference>
<dbReference type="RefSeq" id="WP_004909827.1">
    <property type="nucleotide sequence ID" value="NZ_ASYZ01000057.1"/>
</dbReference>
<dbReference type="AlphaFoldDB" id="S7WTA3"/>
<reference evidence="1 2" key="1">
    <citation type="submission" date="2013-05" db="EMBL/GenBank/DDBJ databases">
        <title>Genome assembly of Acinetobacter junii MTCC 11364.</title>
        <authorList>
            <person name="Khatri I."/>
            <person name="Singh N.K."/>
            <person name="Subramanian S."/>
            <person name="Mayilraj S."/>
        </authorList>
    </citation>
    <scope>NUCLEOTIDE SEQUENCE [LARGE SCALE GENOMIC DNA]</scope>
    <source>
        <strain evidence="1 2">MTCC 11364</strain>
    </source>
</reference>
<sequence length="485" mass="56310">MNEVKFERDIQNLSFLVPARIYDADFDITKKVPIPALIESCIKVISEVNTISPRQIQVFFGLNEVERETLINQVLNTGWVIFNENGELEATKKLLEWSNDSSDLEFVETLAFSEKIVVDLLTNHIQPRSEMFPFKGLPKILHSDVNRDDMSIDNLFSNQFTRFKDCTNNSHIKHPRSNLYRIRSIKSLRVSEIILGIKFTIKYDDFKGYYIDGKLVSHNENNGKLISSSGLYSQIIDYISNLPKLHSHSLSFQNYCDITKDHVLRNYYNYEEEYFNLVKYLNDRKERKTGYGNQETSALIGPIYLDPNNKLKNYLYSLNEDEMLPLAIWKPANSSLFGASANLKFHIESINDILKKKGSEIITLFPYKDKSQNYHVKESFKNRIGSAYFINTLNDLDEAEIFVIPGENGFAYCQYHVNLDPDLGFPGLTIPIGYYTRDPERINTLWEHLRKFYASSSELKITSFSTSFESKVDSEKIYKQLIDYK</sequence>
<dbReference type="PATRIC" id="fig|1330047.3.peg.1174"/>
<gene>
    <name evidence="1" type="ORF">L292_2569</name>
</gene>
<evidence type="ECO:0000313" key="1">
    <source>
        <dbReference type="EMBL" id="EPR86370.1"/>
    </source>
</evidence>
<dbReference type="Proteomes" id="UP000018420">
    <property type="component" value="Unassembled WGS sequence"/>
</dbReference>
<evidence type="ECO:0000313" key="2">
    <source>
        <dbReference type="Proteomes" id="UP000018420"/>
    </source>
</evidence>
<proteinExistence type="predicted"/>
<protein>
    <submittedName>
        <fullName evidence="1">Uncharacterized protein</fullName>
    </submittedName>
</protein>
<organism evidence="1 2">
    <name type="scientific">Acinetobacter junii CIP 107470 = MTCC 11364</name>
    <dbReference type="NCBI Taxonomy" id="1217666"/>
    <lineage>
        <taxon>Bacteria</taxon>
        <taxon>Pseudomonadati</taxon>
        <taxon>Pseudomonadota</taxon>
        <taxon>Gammaproteobacteria</taxon>
        <taxon>Moraxellales</taxon>
        <taxon>Moraxellaceae</taxon>
        <taxon>Acinetobacter</taxon>
    </lineage>
</organism>